<protein>
    <recommendedName>
        <fullName evidence="10">SLC41A/MgtE integral membrane domain-containing protein</fullName>
    </recommendedName>
</protein>
<feature type="transmembrane region" description="Helical" evidence="9">
    <location>
        <begin position="461"/>
        <end position="492"/>
    </location>
</feature>
<dbReference type="AlphaFoldDB" id="T1JJR4"/>
<dbReference type="EMBL" id="JH431612">
    <property type="status" value="NOT_ANNOTATED_CDS"/>
    <property type="molecule type" value="Genomic_DNA"/>
</dbReference>
<evidence type="ECO:0000256" key="1">
    <source>
        <dbReference type="ARBA" id="ARBA00004141"/>
    </source>
</evidence>
<evidence type="ECO:0000256" key="3">
    <source>
        <dbReference type="ARBA" id="ARBA00022448"/>
    </source>
</evidence>
<organism evidence="11 12">
    <name type="scientific">Strigamia maritima</name>
    <name type="common">European centipede</name>
    <name type="synonym">Geophilus maritimus</name>
    <dbReference type="NCBI Taxonomy" id="126957"/>
    <lineage>
        <taxon>Eukaryota</taxon>
        <taxon>Metazoa</taxon>
        <taxon>Ecdysozoa</taxon>
        <taxon>Arthropoda</taxon>
        <taxon>Myriapoda</taxon>
        <taxon>Chilopoda</taxon>
        <taxon>Pleurostigmophora</taxon>
        <taxon>Geophilomorpha</taxon>
        <taxon>Linotaeniidae</taxon>
        <taxon>Strigamia</taxon>
    </lineage>
</organism>
<feature type="transmembrane region" description="Helical" evidence="9">
    <location>
        <begin position="436"/>
        <end position="455"/>
    </location>
</feature>
<dbReference type="FunFam" id="1.10.357.20:FF:000001">
    <property type="entry name" value="Solute carrier family 41 member 2"/>
    <property type="match status" value="1"/>
</dbReference>
<evidence type="ECO:0000313" key="12">
    <source>
        <dbReference type="Proteomes" id="UP000014500"/>
    </source>
</evidence>
<feature type="transmembrane region" description="Helical" evidence="9">
    <location>
        <begin position="302"/>
        <end position="320"/>
    </location>
</feature>
<keyword evidence="5" id="KW-0460">Magnesium</keyword>
<dbReference type="InterPro" id="IPR045349">
    <property type="entry name" value="SLC41A1-3"/>
</dbReference>
<dbReference type="EnsemblMetazoa" id="SMAR014094-RA">
    <property type="protein sequence ID" value="SMAR014094-PA"/>
    <property type="gene ID" value="SMAR014094"/>
</dbReference>
<evidence type="ECO:0000256" key="9">
    <source>
        <dbReference type="SAM" id="Phobius"/>
    </source>
</evidence>
<feature type="transmembrane region" description="Helical" evidence="9">
    <location>
        <begin position="504"/>
        <end position="526"/>
    </location>
</feature>
<sequence length="546" mass="58370">MKMEDTTSAISIMSSTQSIDTIDLKPRRSWIGGAKSPAVSLLSYVSCRDSGELSPTAKSPTETLPILTPILSSVGNSGVQNDKPNGYNSLLNTNVVALGSSYPSDTKISIANSTASLVSDDPEENRSGICVPCKDSKDLPPESLRVMVVQIFIPFLIAGFGMVGAGLVLDKVQHWDYFTNVAGVYIVIPPLLGLKGNLEMTLASRLSTLANMGSIDSKKSLLPYVGGNMLISQCLASTIGCITSLVAISIDAIETGEFKMQQYLLLISSSVATAALSSFILDSIMVAVILTSRRYGVNPDNVATPIAASLGDITTISLLAGIGSGLYTVIHYIVWLGPVVSLIFLALVPIWIFLASRHTYTSQALKTTFIPVLGAMFISTGAGVGGNLVAIQASRIATSLHQVCIMGTLPSSHPSICINPFSVFFGKDSHSRSIRVLMLMVVPGHIIFIYTTSYISTGRDVLSLAFVAVYLFSAILQVSILLYVATIITYLVWRLKYDPDNFTIPLLTALGDLLGIGLLFIAFIFLQSVGSPVDFQIFQTGETETY</sequence>
<evidence type="ECO:0000256" key="8">
    <source>
        <dbReference type="ARBA" id="ARBA00023136"/>
    </source>
</evidence>
<comment type="similarity">
    <text evidence="2">Belongs to the SLC41A transporter family.</text>
</comment>
<evidence type="ECO:0000313" key="11">
    <source>
        <dbReference type="EnsemblMetazoa" id="SMAR014094-PA"/>
    </source>
</evidence>
<evidence type="ECO:0000259" key="10">
    <source>
        <dbReference type="Pfam" id="PF01769"/>
    </source>
</evidence>
<keyword evidence="7" id="KW-0406">Ion transport</keyword>
<feature type="transmembrane region" description="Helical" evidence="9">
    <location>
        <begin position="332"/>
        <end position="354"/>
    </location>
</feature>
<proteinExistence type="inferred from homology"/>
<dbReference type="Gene3D" id="1.10.357.20">
    <property type="entry name" value="SLC41 divalent cation transporters, integral membrane domain"/>
    <property type="match status" value="2"/>
</dbReference>
<keyword evidence="6 9" id="KW-1133">Transmembrane helix</keyword>
<dbReference type="InterPro" id="IPR006667">
    <property type="entry name" value="SLC41_membr_dom"/>
</dbReference>
<reference evidence="11" key="2">
    <citation type="submission" date="2015-02" db="UniProtKB">
        <authorList>
            <consortium name="EnsemblMetazoa"/>
        </authorList>
    </citation>
    <scope>IDENTIFICATION</scope>
</reference>
<name>T1JJR4_STRMM</name>
<dbReference type="HOGENOM" id="CLU_018207_2_0_1"/>
<dbReference type="GO" id="GO:0008324">
    <property type="term" value="F:monoatomic cation transmembrane transporter activity"/>
    <property type="evidence" value="ECO:0007669"/>
    <property type="project" value="InterPro"/>
</dbReference>
<evidence type="ECO:0000256" key="2">
    <source>
        <dbReference type="ARBA" id="ARBA00009749"/>
    </source>
</evidence>
<keyword evidence="8 9" id="KW-0472">Membrane</keyword>
<feature type="transmembrane region" description="Helical" evidence="9">
    <location>
        <begin position="263"/>
        <end position="290"/>
    </location>
</feature>
<reference evidence="12" key="1">
    <citation type="submission" date="2011-05" db="EMBL/GenBank/DDBJ databases">
        <authorList>
            <person name="Richards S.R."/>
            <person name="Qu J."/>
            <person name="Jiang H."/>
            <person name="Jhangiani S.N."/>
            <person name="Agravi P."/>
            <person name="Goodspeed R."/>
            <person name="Gross S."/>
            <person name="Mandapat C."/>
            <person name="Jackson L."/>
            <person name="Mathew T."/>
            <person name="Pu L."/>
            <person name="Thornton R."/>
            <person name="Saada N."/>
            <person name="Wilczek-Boney K.B."/>
            <person name="Lee S."/>
            <person name="Kovar C."/>
            <person name="Wu Y."/>
            <person name="Scherer S.E."/>
            <person name="Worley K.C."/>
            <person name="Muzny D.M."/>
            <person name="Gibbs R."/>
        </authorList>
    </citation>
    <scope>NUCLEOTIDE SEQUENCE</scope>
    <source>
        <strain evidence="12">Brora</strain>
    </source>
</reference>
<evidence type="ECO:0000256" key="5">
    <source>
        <dbReference type="ARBA" id="ARBA00022842"/>
    </source>
</evidence>
<feature type="domain" description="SLC41A/MgtE integral membrane" evidence="10">
    <location>
        <begin position="382"/>
        <end position="521"/>
    </location>
</feature>
<dbReference type="PANTHER" id="PTHR16228">
    <property type="entry name" value="DIVALENT CATION TRANSPORTER SOLUTE CARRIER FAMILY 41"/>
    <property type="match status" value="1"/>
</dbReference>
<feature type="transmembrane region" description="Helical" evidence="9">
    <location>
        <begin position="369"/>
        <end position="391"/>
    </location>
</feature>
<dbReference type="InterPro" id="IPR036739">
    <property type="entry name" value="SLC41_membr_dom_sf"/>
</dbReference>
<feature type="transmembrane region" description="Helical" evidence="9">
    <location>
        <begin position="146"/>
        <end position="169"/>
    </location>
</feature>
<dbReference type="GO" id="GO:0005886">
    <property type="term" value="C:plasma membrane"/>
    <property type="evidence" value="ECO:0007669"/>
    <property type="project" value="TreeGrafter"/>
</dbReference>
<dbReference type="OMA" id="ISTYLHC"/>
<dbReference type="SUPFAM" id="SSF161093">
    <property type="entry name" value="MgtE membrane domain-like"/>
    <property type="match status" value="2"/>
</dbReference>
<feature type="domain" description="SLC41A/MgtE integral membrane" evidence="10">
    <location>
        <begin position="188"/>
        <end position="322"/>
    </location>
</feature>
<dbReference type="Pfam" id="PF01769">
    <property type="entry name" value="MgtE"/>
    <property type="match status" value="2"/>
</dbReference>
<dbReference type="Proteomes" id="UP000014500">
    <property type="component" value="Unassembled WGS sequence"/>
</dbReference>
<evidence type="ECO:0000256" key="6">
    <source>
        <dbReference type="ARBA" id="ARBA00022989"/>
    </source>
</evidence>
<dbReference type="eggNOG" id="KOG3788">
    <property type="taxonomic scope" value="Eukaryota"/>
</dbReference>
<evidence type="ECO:0000256" key="7">
    <source>
        <dbReference type="ARBA" id="ARBA00023065"/>
    </source>
</evidence>
<keyword evidence="4 9" id="KW-0812">Transmembrane</keyword>
<keyword evidence="3" id="KW-0813">Transport</keyword>
<dbReference type="PhylomeDB" id="T1JJR4"/>
<dbReference type="PANTHER" id="PTHR16228:SF7">
    <property type="entry name" value="SLC41A_MGTE INTEGRAL MEMBRANE DOMAIN-CONTAINING PROTEIN"/>
    <property type="match status" value="1"/>
</dbReference>
<evidence type="ECO:0000256" key="4">
    <source>
        <dbReference type="ARBA" id="ARBA00022692"/>
    </source>
</evidence>
<comment type="subcellular location">
    <subcellularLocation>
        <location evidence="1">Membrane</location>
        <topology evidence="1">Multi-pass membrane protein</topology>
    </subcellularLocation>
</comment>
<accession>T1JJR4</accession>
<feature type="transmembrane region" description="Helical" evidence="9">
    <location>
        <begin position="230"/>
        <end position="251"/>
    </location>
</feature>
<keyword evidence="12" id="KW-1185">Reference proteome</keyword>